<keyword evidence="1" id="KW-0812">Transmembrane</keyword>
<dbReference type="EMBL" id="HF935229">
    <property type="protein sequence ID" value="CCX05022.1"/>
    <property type="molecule type" value="Genomic_DNA"/>
</dbReference>
<organism evidence="2 3">
    <name type="scientific">Pyronema omphalodes (strain CBS 100304)</name>
    <name type="common">Pyronema confluens</name>
    <dbReference type="NCBI Taxonomy" id="1076935"/>
    <lineage>
        <taxon>Eukaryota</taxon>
        <taxon>Fungi</taxon>
        <taxon>Dikarya</taxon>
        <taxon>Ascomycota</taxon>
        <taxon>Pezizomycotina</taxon>
        <taxon>Pezizomycetes</taxon>
        <taxon>Pezizales</taxon>
        <taxon>Pyronemataceae</taxon>
        <taxon>Pyronema</taxon>
    </lineage>
</organism>
<keyword evidence="3" id="KW-1185">Reference proteome</keyword>
<dbReference type="Proteomes" id="UP000018144">
    <property type="component" value="Unassembled WGS sequence"/>
</dbReference>
<feature type="transmembrane region" description="Helical" evidence="1">
    <location>
        <begin position="20"/>
        <end position="42"/>
    </location>
</feature>
<evidence type="ECO:0000256" key="1">
    <source>
        <dbReference type="SAM" id="Phobius"/>
    </source>
</evidence>
<sequence>MNPFFIGALTAPGGYHFGSVFTQTTGSGTMPAYVCLIVFLAFPRIHKLHVNLHQEYNYHGWFFVMTSNQHRQIF</sequence>
<protein>
    <submittedName>
        <fullName evidence="2">Uncharacterized protein</fullName>
    </submittedName>
</protein>
<gene>
    <name evidence="2" type="ORF">PCON_04511</name>
</gene>
<proteinExistence type="predicted"/>
<evidence type="ECO:0000313" key="2">
    <source>
        <dbReference type="EMBL" id="CCX05022.1"/>
    </source>
</evidence>
<keyword evidence="1" id="KW-1133">Transmembrane helix</keyword>
<reference evidence="2 3" key="1">
    <citation type="journal article" date="2013" name="PLoS Genet.">
        <title>The genome and development-dependent transcriptomes of Pyronema confluens: a window into fungal evolution.</title>
        <authorList>
            <person name="Traeger S."/>
            <person name="Altegoer F."/>
            <person name="Freitag M."/>
            <person name="Gabaldon T."/>
            <person name="Kempken F."/>
            <person name="Kumar A."/>
            <person name="Marcet-Houben M."/>
            <person name="Poggeler S."/>
            <person name="Stajich J.E."/>
            <person name="Nowrousian M."/>
        </authorList>
    </citation>
    <scope>NUCLEOTIDE SEQUENCE [LARGE SCALE GENOMIC DNA]</scope>
    <source>
        <strain evidence="3">CBS 100304</strain>
        <tissue evidence="2">Vegetative mycelium</tissue>
    </source>
</reference>
<keyword evidence="1" id="KW-0472">Membrane</keyword>
<name>U4KV32_PYROM</name>
<accession>U4KV32</accession>
<dbReference type="AlphaFoldDB" id="U4KV32"/>
<evidence type="ECO:0000313" key="3">
    <source>
        <dbReference type="Proteomes" id="UP000018144"/>
    </source>
</evidence>